<keyword evidence="5" id="KW-1185">Reference proteome</keyword>
<comment type="similarity">
    <text evidence="1">Belongs to the transferase hexapeptide repeat family.</text>
</comment>
<gene>
    <name evidence="4" type="ORF">WICMUC_003850</name>
</gene>
<evidence type="ECO:0000256" key="1">
    <source>
        <dbReference type="ARBA" id="ARBA00007274"/>
    </source>
</evidence>
<reference evidence="4" key="2">
    <citation type="submission" date="2021-01" db="EMBL/GenBank/DDBJ databases">
        <authorList>
            <person name="Schikora-Tamarit M.A."/>
        </authorList>
    </citation>
    <scope>NUCLEOTIDE SEQUENCE</scope>
    <source>
        <strain evidence="4">CBS6341</strain>
    </source>
</reference>
<dbReference type="AlphaFoldDB" id="A0A9P8PJH3"/>
<evidence type="ECO:0000259" key="3">
    <source>
        <dbReference type="Pfam" id="PF12464"/>
    </source>
</evidence>
<accession>A0A9P8PJH3</accession>
<name>A0A9P8PJH3_9ASCO</name>
<dbReference type="InterPro" id="IPR011004">
    <property type="entry name" value="Trimer_LpxA-like_sf"/>
</dbReference>
<dbReference type="GO" id="GO:0008374">
    <property type="term" value="F:O-acyltransferase activity"/>
    <property type="evidence" value="ECO:0007669"/>
    <property type="project" value="TreeGrafter"/>
</dbReference>
<dbReference type="PANTHER" id="PTHR23416:SF23">
    <property type="entry name" value="ACETYLTRANSFERASE C18B11.09C-RELATED"/>
    <property type="match status" value="1"/>
</dbReference>
<evidence type="ECO:0000256" key="2">
    <source>
        <dbReference type="ARBA" id="ARBA00022679"/>
    </source>
</evidence>
<dbReference type="Gene3D" id="2.160.10.10">
    <property type="entry name" value="Hexapeptide repeat proteins"/>
    <property type="match status" value="1"/>
</dbReference>
<proteinExistence type="inferred from homology"/>
<dbReference type="Pfam" id="PF12464">
    <property type="entry name" value="Mac"/>
    <property type="match status" value="1"/>
</dbReference>
<dbReference type="InterPro" id="IPR018357">
    <property type="entry name" value="Hexapep_transf_CS"/>
</dbReference>
<dbReference type="CDD" id="cd03357">
    <property type="entry name" value="LbH_MAT_GAT"/>
    <property type="match status" value="1"/>
</dbReference>
<dbReference type="PANTHER" id="PTHR23416">
    <property type="entry name" value="SIALIC ACID SYNTHASE-RELATED"/>
    <property type="match status" value="1"/>
</dbReference>
<dbReference type="EMBL" id="JAEUBF010001041">
    <property type="protein sequence ID" value="KAH3673166.1"/>
    <property type="molecule type" value="Genomic_DNA"/>
</dbReference>
<dbReference type="InterPro" id="IPR001451">
    <property type="entry name" value="Hexapep"/>
</dbReference>
<dbReference type="PROSITE" id="PS00101">
    <property type="entry name" value="HEXAPEP_TRANSFERASES"/>
    <property type="match status" value="1"/>
</dbReference>
<comment type="caution">
    <text evidence="4">The sequence shown here is derived from an EMBL/GenBank/DDBJ whole genome shotgun (WGS) entry which is preliminary data.</text>
</comment>
<evidence type="ECO:0000313" key="5">
    <source>
        <dbReference type="Proteomes" id="UP000769528"/>
    </source>
</evidence>
<reference evidence="4" key="1">
    <citation type="journal article" date="2021" name="Open Biol.">
        <title>Shared evolutionary footprints suggest mitochondrial oxidative damage underlies multiple complex I losses in fungi.</title>
        <authorList>
            <person name="Schikora-Tamarit M.A."/>
            <person name="Marcet-Houben M."/>
            <person name="Nosek J."/>
            <person name="Gabaldon T."/>
        </authorList>
    </citation>
    <scope>NUCLEOTIDE SEQUENCE</scope>
    <source>
        <strain evidence="4">CBS6341</strain>
    </source>
</reference>
<feature type="domain" description="Maltose/galactoside acetyltransferase" evidence="3">
    <location>
        <begin position="32"/>
        <end position="88"/>
    </location>
</feature>
<organism evidence="4 5">
    <name type="scientific">Wickerhamomyces mucosus</name>
    <dbReference type="NCBI Taxonomy" id="1378264"/>
    <lineage>
        <taxon>Eukaryota</taxon>
        <taxon>Fungi</taxon>
        <taxon>Dikarya</taxon>
        <taxon>Ascomycota</taxon>
        <taxon>Saccharomycotina</taxon>
        <taxon>Saccharomycetes</taxon>
        <taxon>Phaffomycetales</taxon>
        <taxon>Wickerhamomycetaceae</taxon>
        <taxon>Wickerhamomyces</taxon>
    </lineage>
</organism>
<dbReference type="Proteomes" id="UP000769528">
    <property type="component" value="Unassembled WGS sequence"/>
</dbReference>
<dbReference type="OrthoDB" id="25818at2759"/>
<keyword evidence="2" id="KW-0808">Transferase</keyword>
<dbReference type="Pfam" id="PF00132">
    <property type="entry name" value="Hexapep"/>
    <property type="match status" value="1"/>
</dbReference>
<dbReference type="InterPro" id="IPR024688">
    <property type="entry name" value="Mac_dom"/>
</dbReference>
<sequence>MTQRFEKDQELIKYAYENLKLNVPKGHEEYEKMISGIAYDTLNRELQAGREEAHQSAREYSTLSFRGKSIEEFNQIRLDKLKTLFGEVKGEAVIEAPLSVDYGYNTSIGKNFYANFNLTILDSSIVKIGDFVEFGPNVVICCATHPLEPEERLSKDGEWSRSITVGNKAWIGANVTVLPGVTIGDGAVIGANAVVTRDVPSFSVSIGAPAKILQQVSLIKTDLLTFWLERGTSRHGFFSKKPDGFNSNDNISTGMTGKSSGLGIWVNENVCHKTGSSFSTFSSLLDQIPKPVST</sequence>
<evidence type="ECO:0000313" key="4">
    <source>
        <dbReference type="EMBL" id="KAH3673166.1"/>
    </source>
</evidence>
<dbReference type="SUPFAM" id="SSF51161">
    <property type="entry name" value="Trimeric LpxA-like enzymes"/>
    <property type="match status" value="1"/>
</dbReference>
<dbReference type="GO" id="GO:0016407">
    <property type="term" value="F:acetyltransferase activity"/>
    <property type="evidence" value="ECO:0007669"/>
    <property type="project" value="InterPro"/>
</dbReference>
<protein>
    <recommendedName>
        <fullName evidence="3">Maltose/galactoside acetyltransferase domain-containing protein</fullName>
    </recommendedName>
</protein>
<dbReference type="InterPro" id="IPR051159">
    <property type="entry name" value="Hexapeptide_acetyltransf"/>
</dbReference>